<evidence type="ECO:0000256" key="3">
    <source>
        <dbReference type="ARBA" id="ARBA00022475"/>
    </source>
</evidence>
<gene>
    <name evidence="6" type="ORF">ESB00_12655</name>
</gene>
<dbReference type="OrthoDB" id="570524at2"/>
<comment type="caution">
    <text evidence="6">The sequence shown here is derived from an EMBL/GenBank/DDBJ whole genome shotgun (WGS) entry which is preliminary data.</text>
</comment>
<dbReference type="AlphaFoldDB" id="A0A4V1M6V1"/>
<evidence type="ECO:0000256" key="4">
    <source>
        <dbReference type="ARBA" id="ARBA00022519"/>
    </source>
</evidence>
<keyword evidence="3" id="KW-1003">Cell membrane</keyword>
<organism evidence="6 7">
    <name type="scientific">Oleiharenicola lentus</name>
    <dbReference type="NCBI Taxonomy" id="2508720"/>
    <lineage>
        <taxon>Bacteria</taxon>
        <taxon>Pseudomonadati</taxon>
        <taxon>Verrucomicrobiota</taxon>
        <taxon>Opitutia</taxon>
        <taxon>Opitutales</taxon>
        <taxon>Opitutaceae</taxon>
        <taxon>Oleiharenicola</taxon>
    </lineage>
</organism>
<comment type="subcellular location">
    <subcellularLocation>
        <location evidence="1">Endomembrane system</location>
    </subcellularLocation>
</comment>
<keyword evidence="2" id="KW-0813">Transport</keyword>
<dbReference type="SUPFAM" id="SSF53850">
    <property type="entry name" value="Periplasmic binding protein-like II"/>
    <property type="match status" value="1"/>
</dbReference>
<dbReference type="PANTHER" id="PTHR30024">
    <property type="entry name" value="ALIPHATIC SULFONATES-BINDING PROTEIN-RELATED"/>
    <property type="match status" value="1"/>
</dbReference>
<name>A0A4V1M6V1_9BACT</name>
<accession>A0A4V1M6V1</accession>
<keyword evidence="6" id="KW-0067">ATP-binding</keyword>
<dbReference type="EMBL" id="SDHX01000001">
    <property type="protein sequence ID" value="RXK56679.1"/>
    <property type="molecule type" value="Genomic_DNA"/>
</dbReference>
<dbReference type="RefSeq" id="WP_129048045.1">
    <property type="nucleotide sequence ID" value="NZ_SDHX01000001.1"/>
</dbReference>
<dbReference type="CDD" id="cd13553">
    <property type="entry name" value="PBP2_NrtA_CpmA_like"/>
    <property type="match status" value="1"/>
</dbReference>
<keyword evidence="5" id="KW-0472">Membrane</keyword>
<dbReference type="GO" id="GO:0012505">
    <property type="term" value="C:endomembrane system"/>
    <property type="evidence" value="ECO:0007669"/>
    <property type="project" value="UniProtKB-SubCell"/>
</dbReference>
<keyword evidence="4" id="KW-0997">Cell inner membrane</keyword>
<evidence type="ECO:0000313" key="6">
    <source>
        <dbReference type="EMBL" id="RXK56679.1"/>
    </source>
</evidence>
<protein>
    <submittedName>
        <fullName evidence="6">Nitrate ABC transporter ATP-binding protein</fullName>
    </submittedName>
</protein>
<dbReference type="Proteomes" id="UP000290218">
    <property type="component" value="Unassembled WGS sequence"/>
</dbReference>
<keyword evidence="7" id="KW-1185">Reference proteome</keyword>
<dbReference type="PANTHER" id="PTHR30024:SF43">
    <property type="entry name" value="BLL4572 PROTEIN"/>
    <property type="match status" value="1"/>
</dbReference>
<evidence type="ECO:0000256" key="5">
    <source>
        <dbReference type="ARBA" id="ARBA00023136"/>
    </source>
</evidence>
<sequence length="364" mass="39572">MQIANPPSFNPRPLRLGFLALTDAAPLIAAQELGCFSRRGLTVELCREVGWATIRDKIAYGELDAAHAPAPMLWSTKLGLGSAPADVCTAFLFNLHGNALTLSVRLWEAGVRDAATLREDALRRRGENKLMFGIVFPHSMHHVLLRQWLRDARLDPERDVRIAVVPPAQMFRNLVAGTLDGYCAGEPWNTLAVQQNQGWCPAWSAALAPGHVEKVLMVRSVFVERRAAEHAALVAALTEAAAWCDEPANRPALAQMLSAPAYLNLSATAIEPALLGRFATGTGVTESVPDFLVFHRGKANAPTTDRAATLQNELVTSGLIPRSLLNASLPHRLFREDLYREATANLDPHAHQQLKLPGGAFVSA</sequence>
<proteinExistence type="predicted"/>
<dbReference type="GO" id="GO:0005524">
    <property type="term" value="F:ATP binding"/>
    <property type="evidence" value="ECO:0007669"/>
    <property type="project" value="UniProtKB-KW"/>
</dbReference>
<evidence type="ECO:0000256" key="2">
    <source>
        <dbReference type="ARBA" id="ARBA00022448"/>
    </source>
</evidence>
<dbReference type="Pfam" id="PF13379">
    <property type="entry name" value="NMT1_2"/>
    <property type="match status" value="1"/>
</dbReference>
<dbReference type="Gene3D" id="3.40.190.10">
    <property type="entry name" value="Periplasmic binding protein-like II"/>
    <property type="match status" value="2"/>
</dbReference>
<dbReference type="InterPro" id="IPR044527">
    <property type="entry name" value="NrtA/CpmA_ABC-bd_dom"/>
</dbReference>
<evidence type="ECO:0000313" key="7">
    <source>
        <dbReference type="Proteomes" id="UP000290218"/>
    </source>
</evidence>
<evidence type="ECO:0000256" key="1">
    <source>
        <dbReference type="ARBA" id="ARBA00004308"/>
    </source>
</evidence>
<keyword evidence="6" id="KW-0547">Nucleotide-binding</keyword>
<reference evidence="6 7" key="1">
    <citation type="submission" date="2019-01" db="EMBL/GenBank/DDBJ databases">
        <title>Lacunisphaera sp. strain TWA-58.</title>
        <authorList>
            <person name="Chen W.-M."/>
        </authorList>
    </citation>
    <scope>NUCLEOTIDE SEQUENCE [LARGE SCALE GENOMIC DNA]</scope>
    <source>
        <strain evidence="6 7">TWA-58</strain>
    </source>
</reference>